<dbReference type="PROSITE" id="PS50237">
    <property type="entry name" value="HECT"/>
    <property type="match status" value="1"/>
</dbReference>
<dbReference type="Proteomes" id="UP001311232">
    <property type="component" value="Unassembled WGS sequence"/>
</dbReference>
<keyword evidence="2 3" id="KW-0833">Ubl conjugation pathway</keyword>
<dbReference type="GO" id="GO:0004842">
    <property type="term" value="F:ubiquitin-protein transferase activity"/>
    <property type="evidence" value="ECO:0007669"/>
    <property type="project" value="InterPro"/>
</dbReference>
<dbReference type="EMBL" id="JAHHUM010000139">
    <property type="protein sequence ID" value="KAK5622320.1"/>
    <property type="molecule type" value="Genomic_DNA"/>
</dbReference>
<dbReference type="InterPro" id="IPR000569">
    <property type="entry name" value="HECT_dom"/>
</dbReference>
<sequence>MVNALIRKIFDHILHILDDILQAITAAVKTDEEFPITVSRSNMVERGLAQWKRQKRALPTNQLRVTFIGEAGVDNGALRKEFLT</sequence>
<evidence type="ECO:0000256" key="3">
    <source>
        <dbReference type="PROSITE-ProRule" id="PRU00104"/>
    </source>
</evidence>
<feature type="domain" description="HECT" evidence="4">
    <location>
        <begin position="54"/>
        <end position="84"/>
    </location>
</feature>
<evidence type="ECO:0000256" key="2">
    <source>
        <dbReference type="ARBA" id="ARBA00022786"/>
    </source>
</evidence>
<feature type="non-terminal residue" evidence="5">
    <location>
        <position position="84"/>
    </location>
</feature>
<comment type="caution">
    <text evidence="3">Lacks conserved residue(s) required for the propagation of feature annotation.</text>
</comment>
<organism evidence="5 6">
    <name type="scientific">Crenichthys baileyi</name>
    <name type="common">White River springfish</name>
    <dbReference type="NCBI Taxonomy" id="28760"/>
    <lineage>
        <taxon>Eukaryota</taxon>
        <taxon>Metazoa</taxon>
        <taxon>Chordata</taxon>
        <taxon>Craniata</taxon>
        <taxon>Vertebrata</taxon>
        <taxon>Euteleostomi</taxon>
        <taxon>Actinopterygii</taxon>
        <taxon>Neopterygii</taxon>
        <taxon>Teleostei</taxon>
        <taxon>Neoteleostei</taxon>
        <taxon>Acanthomorphata</taxon>
        <taxon>Ovalentaria</taxon>
        <taxon>Atherinomorphae</taxon>
        <taxon>Cyprinodontiformes</taxon>
        <taxon>Goodeidae</taxon>
        <taxon>Crenichthys</taxon>
    </lineage>
</organism>
<reference evidence="5 6" key="1">
    <citation type="submission" date="2021-06" db="EMBL/GenBank/DDBJ databases">
        <authorList>
            <person name="Palmer J.M."/>
        </authorList>
    </citation>
    <scope>NUCLEOTIDE SEQUENCE [LARGE SCALE GENOMIC DNA]</scope>
    <source>
        <strain evidence="5 6">MEX-2019</strain>
        <tissue evidence="5">Muscle</tissue>
    </source>
</reference>
<evidence type="ECO:0000256" key="1">
    <source>
        <dbReference type="ARBA" id="ARBA00022679"/>
    </source>
</evidence>
<accession>A0AAV9SM13</accession>
<dbReference type="InterPro" id="IPR035983">
    <property type="entry name" value="Hect_E3_ubiquitin_ligase"/>
</dbReference>
<dbReference type="SUPFAM" id="SSF56204">
    <property type="entry name" value="Hect, E3 ligase catalytic domain"/>
    <property type="match status" value="1"/>
</dbReference>
<dbReference type="Gene3D" id="3.90.1750.10">
    <property type="entry name" value="Hect, E3 ligase catalytic domains"/>
    <property type="match status" value="1"/>
</dbReference>
<proteinExistence type="predicted"/>
<dbReference type="AlphaFoldDB" id="A0AAV9SM13"/>
<comment type="caution">
    <text evidence="5">The sequence shown here is derived from an EMBL/GenBank/DDBJ whole genome shotgun (WGS) entry which is preliminary data.</text>
</comment>
<keyword evidence="1" id="KW-0808">Transferase</keyword>
<protein>
    <recommendedName>
        <fullName evidence="4">HECT domain-containing protein</fullName>
    </recommendedName>
</protein>
<name>A0AAV9SM13_9TELE</name>
<gene>
    <name evidence="5" type="ORF">CRENBAI_005678</name>
</gene>
<keyword evidence="6" id="KW-1185">Reference proteome</keyword>
<evidence type="ECO:0000259" key="4">
    <source>
        <dbReference type="PROSITE" id="PS50237"/>
    </source>
</evidence>
<evidence type="ECO:0000313" key="6">
    <source>
        <dbReference type="Proteomes" id="UP001311232"/>
    </source>
</evidence>
<evidence type="ECO:0000313" key="5">
    <source>
        <dbReference type="EMBL" id="KAK5622320.1"/>
    </source>
</evidence>